<name>A0ABM9B5E9_9BACT</name>
<dbReference type="Pfam" id="PF13595">
    <property type="entry name" value="DUF4138"/>
    <property type="match status" value="2"/>
</dbReference>
<dbReference type="InterPro" id="IPR022298">
    <property type="entry name" value="Conjug_transposon_TraN"/>
</dbReference>
<proteinExistence type="predicted"/>
<dbReference type="RefSeq" id="WP_238752375.1">
    <property type="nucleotide sequence ID" value="NZ_CAKLPZ010000006.1"/>
</dbReference>
<organism evidence="1 2">
    <name type="scientific">Neolewinella maritima</name>
    <dbReference type="NCBI Taxonomy" id="1383882"/>
    <lineage>
        <taxon>Bacteria</taxon>
        <taxon>Pseudomonadati</taxon>
        <taxon>Bacteroidota</taxon>
        <taxon>Saprospiria</taxon>
        <taxon>Saprospirales</taxon>
        <taxon>Lewinellaceae</taxon>
        <taxon>Neolewinella</taxon>
    </lineage>
</organism>
<keyword evidence="2" id="KW-1185">Reference proteome</keyword>
<dbReference type="EMBL" id="CAKLPZ010000006">
    <property type="protein sequence ID" value="CAH1002546.1"/>
    <property type="molecule type" value="Genomic_DNA"/>
</dbReference>
<gene>
    <name evidence="1" type="ORF">LEM8419_03420</name>
</gene>
<evidence type="ECO:0000313" key="1">
    <source>
        <dbReference type="EMBL" id="CAH1002546.1"/>
    </source>
</evidence>
<protein>
    <recommendedName>
        <fullName evidence="3">Conjugative transposon protein TraN</fullName>
    </recommendedName>
</protein>
<comment type="caution">
    <text evidence="1">The sequence shown here is derived from an EMBL/GenBank/DDBJ whole genome shotgun (WGS) entry which is preliminary data.</text>
</comment>
<accession>A0ABM9B5E9</accession>
<evidence type="ECO:0008006" key="3">
    <source>
        <dbReference type="Google" id="ProtNLM"/>
    </source>
</evidence>
<evidence type="ECO:0000313" key="2">
    <source>
        <dbReference type="Proteomes" id="UP000837803"/>
    </source>
</evidence>
<reference evidence="1" key="1">
    <citation type="submission" date="2021-12" db="EMBL/GenBank/DDBJ databases">
        <authorList>
            <person name="Rodrigo-Torres L."/>
            <person name="Arahal R. D."/>
            <person name="Lucena T."/>
        </authorList>
    </citation>
    <scope>NUCLEOTIDE SEQUENCE</scope>
    <source>
        <strain evidence="1">CECT 8419</strain>
    </source>
</reference>
<dbReference type="Proteomes" id="UP000837803">
    <property type="component" value="Unassembled WGS sequence"/>
</dbReference>
<sequence length="360" mass="39955">MDLRRFFYLLLVCFLTWPLAAQHGLRLPDSTHGDDWHLDVSDVHTTTLIFPHDVVSVDRGTADVLTQTLDEVTNIVKVKSASETMEPSSLTVITSGGMVYTFRVTYARNPSTLTYHLAPLRSPGKQLAPAYRPVQPKVVPMSYLPAQAESAPGLDLVATPTIYYPAAVGADPEAVGTPTPLHMHSLPDSTDNPMSMNYGRTVINTESLWTASSRIHDTRTDGTVATDKGSGSDLALNDIWIIDDIMFYRFTLSCTSNVSYDIDFWRFYVIDAKQTKRTAVQERDVDLLQVYTAGQEPSHIGSHQLRTFVVAVNKFTIPDQKRLVLEVFEANGGRHHSLKIKNKDIVGARLVSPSPINQVK</sequence>